<evidence type="ECO:0000313" key="1">
    <source>
        <dbReference type="EMBL" id="TFL03188.1"/>
    </source>
</evidence>
<organism evidence="1 2">
    <name type="scientific">Pterulicium gracile</name>
    <dbReference type="NCBI Taxonomy" id="1884261"/>
    <lineage>
        <taxon>Eukaryota</taxon>
        <taxon>Fungi</taxon>
        <taxon>Dikarya</taxon>
        <taxon>Basidiomycota</taxon>
        <taxon>Agaricomycotina</taxon>
        <taxon>Agaricomycetes</taxon>
        <taxon>Agaricomycetidae</taxon>
        <taxon>Agaricales</taxon>
        <taxon>Pleurotineae</taxon>
        <taxon>Pterulaceae</taxon>
        <taxon>Pterulicium</taxon>
    </lineage>
</organism>
<dbReference type="EMBL" id="ML178821">
    <property type="protein sequence ID" value="TFL03188.1"/>
    <property type="molecule type" value="Genomic_DNA"/>
</dbReference>
<dbReference type="Proteomes" id="UP000305067">
    <property type="component" value="Unassembled WGS sequence"/>
</dbReference>
<reference evidence="1 2" key="1">
    <citation type="journal article" date="2019" name="Nat. Ecol. Evol.">
        <title>Megaphylogeny resolves global patterns of mushroom evolution.</title>
        <authorList>
            <person name="Varga T."/>
            <person name="Krizsan K."/>
            <person name="Foldi C."/>
            <person name="Dima B."/>
            <person name="Sanchez-Garcia M."/>
            <person name="Sanchez-Ramirez S."/>
            <person name="Szollosi G.J."/>
            <person name="Szarkandi J.G."/>
            <person name="Papp V."/>
            <person name="Albert L."/>
            <person name="Andreopoulos W."/>
            <person name="Angelini C."/>
            <person name="Antonin V."/>
            <person name="Barry K.W."/>
            <person name="Bougher N.L."/>
            <person name="Buchanan P."/>
            <person name="Buyck B."/>
            <person name="Bense V."/>
            <person name="Catcheside P."/>
            <person name="Chovatia M."/>
            <person name="Cooper J."/>
            <person name="Damon W."/>
            <person name="Desjardin D."/>
            <person name="Finy P."/>
            <person name="Geml J."/>
            <person name="Haridas S."/>
            <person name="Hughes K."/>
            <person name="Justo A."/>
            <person name="Karasinski D."/>
            <person name="Kautmanova I."/>
            <person name="Kiss B."/>
            <person name="Kocsube S."/>
            <person name="Kotiranta H."/>
            <person name="LaButti K.M."/>
            <person name="Lechner B.E."/>
            <person name="Liimatainen K."/>
            <person name="Lipzen A."/>
            <person name="Lukacs Z."/>
            <person name="Mihaltcheva S."/>
            <person name="Morgado L.N."/>
            <person name="Niskanen T."/>
            <person name="Noordeloos M.E."/>
            <person name="Ohm R.A."/>
            <person name="Ortiz-Santana B."/>
            <person name="Ovrebo C."/>
            <person name="Racz N."/>
            <person name="Riley R."/>
            <person name="Savchenko A."/>
            <person name="Shiryaev A."/>
            <person name="Soop K."/>
            <person name="Spirin V."/>
            <person name="Szebenyi C."/>
            <person name="Tomsovsky M."/>
            <person name="Tulloss R.E."/>
            <person name="Uehling J."/>
            <person name="Grigoriev I.V."/>
            <person name="Vagvolgyi C."/>
            <person name="Papp T."/>
            <person name="Martin F.M."/>
            <person name="Miettinen O."/>
            <person name="Hibbett D.S."/>
            <person name="Nagy L.G."/>
        </authorList>
    </citation>
    <scope>NUCLEOTIDE SEQUENCE [LARGE SCALE GENOMIC DNA]</scope>
    <source>
        <strain evidence="1 2">CBS 309.79</strain>
    </source>
</reference>
<protein>
    <recommendedName>
        <fullName evidence="3">MYND-type domain-containing protein</fullName>
    </recommendedName>
</protein>
<proteinExistence type="predicted"/>
<dbReference type="OrthoDB" id="432970at2759"/>
<dbReference type="AlphaFoldDB" id="A0A5C3QP96"/>
<name>A0A5C3QP96_9AGAR</name>
<sequence length="426" mass="47922">MHDGDDDPSSEDKEEITKAMSAPYHVPLEILCNASVSCAIPPTATEKNMANELRPLWSPIMQRVWSEPWNTLEPKPRHARLMERVVIPQLFVRLTLVDPSFLDIIFKPSDLTLAVLLRYWMYSVERVDNRLTLGVLAPLLRKNTTQLFLGASKTGGTGKKKRTAAQTANAVVAAFAIHLESFPVEDLKGEYDFFHLLFDHSKKSKSVFNRAVHKSDRFWAANADVLRRSAKYSGPDKLDKYMGALTTLSSVMTDVENAPADPEGKESSVDALMQSWFSAGVLAPRTIKLLRLELPRPKLVKALLVAFQNPQGQGRQLKKDHQEFMTQGAGANVENAMWVPGGWQMMALLEAKVKEPRDCARRGCEKKRSAKMDSEEEKKKFMCEMCDVTGYCSEDCLTGNIIEHKQICGWVHMIEDVMKNVALRPT</sequence>
<evidence type="ECO:0008006" key="3">
    <source>
        <dbReference type="Google" id="ProtNLM"/>
    </source>
</evidence>
<accession>A0A5C3QP96</accession>
<evidence type="ECO:0000313" key="2">
    <source>
        <dbReference type="Proteomes" id="UP000305067"/>
    </source>
</evidence>
<dbReference type="SUPFAM" id="SSF144232">
    <property type="entry name" value="HIT/MYND zinc finger-like"/>
    <property type="match status" value="1"/>
</dbReference>
<keyword evidence="2" id="KW-1185">Reference proteome</keyword>
<gene>
    <name evidence="1" type="ORF">BDV98DRAFT_591966</name>
</gene>